<comment type="similarity">
    <text evidence="2">Belongs to the inositol monophosphatase superfamily.</text>
</comment>
<evidence type="ECO:0000256" key="4">
    <source>
        <dbReference type="ARBA" id="ARBA00022801"/>
    </source>
</evidence>
<keyword evidence="4" id="KW-0378">Hydrolase</keyword>
<keyword evidence="8" id="KW-1185">Reference proteome</keyword>
<comment type="cofactor">
    <cofactor evidence="1">
        <name>Mg(2+)</name>
        <dbReference type="ChEBI" id="CHEBI:18420"/>
    </cofactor>
</comment>
<feature type="chain" id="PRO_5045316789" description="3'(2'),5'-bisphosphate nucleotidase" evidence="6">
    <location>
        <begin position="21"/>
        <end position="323"/>
    </location>
</feature>
<keyword evidence="6" id="KW-0732">Signal</keyword>
<evidence type="ECO:0000313" key="7">
    <source>
        <dbReference type="EMBL" id="KAF8819664.1"/>
    </source>
</evidence>
<comment type="caution">
    <text evidence="7">The sequence shown here is derived from an EMBL/GenBank/DDBJ whole genome shotgun (WGS) entry which is preliminary data.</text>
</comment>
<dbReference type="EMBL" id="JADAQX010000650">
    <property type="protein sequence ID" value="KAF8819664.1"/>
    <property type="molecule type" value="Genomic_DNA"/>
</dbReference>
<evidence type="ECO:0000313" key="8">
    <source>
        <dbReference type="Proteomes" id="UP000823046"/>
    </source>
</evidence>
<accession>A0ABQ7J6P9</accession>
<dbReference type="Pfam" id="PF00459">
    <property type="entry name" value="Inositol_P"/>
    <property type="match status" value="1"/>
</dbReference>
<dbReference type="SUPFAM" id="SSF56655">
    <property type="entry name" value="Carbohydrate phosphatase"/>
    <property type="match status" value="1"/>
</dbReference>
<dbReference type="Gene3D" id="3.30.540.10">
    <property type="entry name" value="Fructose-1,6-Bisphosphatase, subunit A, domain 1"/>
    <property type="match status" value="1"/>
</dbReference>
<name>A0ABQ7J6P9_9APIC</name>
<proteinExistence type="inferred from homology"/>
<evidence type="ECO:0000256" key="2">
    <source>
        <dbReference type="ARBA" id="ARBA00009759"/>
    </source>
</evidence>
<protein>
    <recommendedName>
        <fullName evidence="9">3'(2'),5'-bisphosphate nucleotidase</fullName>
    </recommendedName>
</protein>
<evidence type="ECO:0000256" key="6">
    <source>
        <dbReference type="SAM" id="SignalP"/>
    </source>
</evidence>
<keyword evidence="3" id="KW-0479">Metal-binding</keyword>
<sequence length="323" mass="35649">MRYSSTSLIIILHLATYSAALLPHKFSSIVFSASSATRLSSYWRSCISSTKYPGTRFLTLSDPKMTNAKYEKYAMIAIEAVLKSCKIAAHIRKSLSSNQTMSKADASPVTIADLAVQTIIADSLYNSDIESKLILAEEDIENTPHNFLEKVAAKLNMRSDTAKEWDVERMKSLFKKTQLSEEMLSNPSFQGNPYWVLDPIDGTKGFLQKGGQYAIALAYMEEGVPVIGILGSPNLSHNLSTPIEGQGCIAFAIRNKGSKILYFDFLSDAVQIGNFSSDLFDKAERLQTSTPHNLPSIKVVESSDGSHSDQNFSAKIMTKVQLY</sequence>
<evidence type="ECO:0000256" key="3">
    <source>
        <dbReference type="ARBA" id="ARBA00022723"/>
    </source>
</evidence>
<evidence type="ECO:0000256" key="1">
    <source>
        <dbReference type="ARBA" id="ARBA00001946"/>
    </source>
</evidence>
<keyword evidence="5" id="KW-0460">Magnesium</keyword>
<organism evidence="7 8">
    <name type="scientific">Cardiosporidium cionae</name>
    <dbReference type="NCBI Taxonomy" id="476202"/>
    <lineage>
        <taxon>Eukaryota</taxon>
        <taxon>Sar</taxon>
        <taxon>Alveolata</taxon>
        <taxon>Apicomplexa</taxon>
        <taxon>Aconoidasida</taxon>
        <taxon>Nephromycida</taxon>
        <taxon>Cardiosporidium</taxon>
    </lineage>
</organism>
<dbReference type="PANTHER" id="PTHR43200">
    <property type="entry name" value="PHOSPHATASE"/>
    <property type="match status" value="1"/>
</dbReference>
<dbReference type="InterPro" id="IPR000760">
    <property type="entry name" value="Inositol_monophosphatase-like"/>
</dbReference>
<evidence type="ECO:0008006" key="9">
    <source>
        <dbReference type="Google" id="ProtNLM"/>
    </source>
</evidence>
<dbReference type="Proteomes" id="UP000823046">
    <property type="component" value="Unassembled WGS sequence"/>
</dbReference>
<feature type="signal peptide" evidence="6">
    <location>
        <begin position="1"/>
        <end position="20"/>
    </location>
</feature>
<dbReference type="PANTHER" id="PTHR43200:SF6">
    <property type="entry name" value="3'(2'),5'-BISPHOSPHATE NUCLEOTIDASE"/>
    <property type="match status" value="1"/>
</dbReference>
<reference evidence="7 8" key="1">
    <citation type="journal article" date="2020" name="bioRxiv">
        <title>Metabolic contributions of an alphaproteobacterial endosymbiont in the apicomplexan Cardiosporidium cionae.</title>
        <authorList>
            <person name="Hunter E.S."/>
            <person name="Paight C.J."/>
            <person name="Lane C.E."/>
        </authorList>
    </citation>
    <scope>NUCLEOTIDE SEQUENCE [LARGE SCALE GENOMIC DNA]</scope>
    <source>
        <strain evidence="7">ESH_2018</strain>
    </source>
</reference>
<dbReference type="InterPro" id="IPR051090">
    <property type="entry name" value="Inositol_monoP_superfamily"/>
</dbReference>
<gene>
    <name evidence="7" type="ORF">IE077_000697</name>
</gene>
<evidence type="ECO:0000256" key="5">
    <source>
        <dbReference type="ARBA" id="ARBA00022842"/>
    </source>
</evidence>